<evidence type="ECO:0008006" key="4">
    <source>
        <dbReference type="Google" id="ProtNLM"/>
    </source>
</evidence>
<reference evidence="2 3" key="1">
    <citation type="submission" date="2018-06" db="EMBL/GenBank/DDBJ databases">
        <title>Fusarium incarnatum-equiseti species complex species 28.</title>
        <authorList>
            <person name="Gardiner D.M."/>
        </authorList>
    </citation>
    <scope>NUCLEOTIDE SEQUENCE [LARGE SCALE GENOMIC DNA]</scope>
    <source>
        <strain evidence="2 3">FIESC_28</strain>
    </source>
</reference>
<feature type="compositionally biased region" description="Low complexity" evidence="1">
    <location>
        <begin position="294"/>
        <end position="313"/>
    </location>
</feature>
<proteinExistence type="predicted"/>
<evidence type="ECO:0000256" key="1">
    <source>
        <dbReference type="SAM" id="MobiDB-lite"/>
    </source>
</evidence>
<feature type="compositionally biased region" description="Basic and acidic residues" evidence="1">
    <location>
        <begin position="261"/>
        <end position="272"/>
    </location>
</feature>
<feature type="compositionally biased region" description="Basic and acidic residues" evidence="1">
    <location>
        <begin position="176"/>
        <end position="185"/>
    </location>
</feature>
<feature type="compositionally biased region" description="Acidic residues" evidence="1">
    <location>
        <begin position="437"/>
        <end position="449"/>
    </location>
</feature>
<protein>
    <recommendedName>
        <fullName evidence="4">RRM domain-containing protein</fullName>
    </recommendedName>
</protein>
<feature type="compositionally biased region" description="Basic and acidic residues" evidence="1">
    <location>
        <begin position="156"/>
        <end position="167"/>
    </location>
</feature>
<dbReference type="SUPFAM" id="SSF54928">
    <property type="entry name" value="RNA-binding domain, RBD"/>
    <property type="match status" value="1"/>
</dbReference>
<dbReference type="GO" id="GO:0003676">
    <property type="term" value="F:nucleic acid binding"/>
    <property type="evidence" value="ECO:0007669"/>
    <property type="project" value="InterPro"/>
</dbReference>
<name>A0A366SB67_9HYPO</name>
<dbReference type="InterPro" id="IPR035979">
    <property type="entry name" value="RBD_domain_sf"/>
</dbReference>
<feature type="region of interest" description="Disordered" evidence="1">
    <location>
        <begin position="81"/>
        <end position="214"/>
    </location>
</feature>
<feature type="compositionally biased region" description="Acidic residues" evidence="1">
    <location>
        <begin position="494"/>
        <end position="509"/>
    </location>
</feature>
<evidence type="ECO:0000313" key="2">
    <source>
        <dbReference type="EMBL" id="RBR26583.1"/>
    </source>
</evidence>
<feature type="compositionally biased region" description="Polar residues" evidence="1">
    <location>
        <begin position="512"/>
        <end position="523"/>
    </location>
</feature>
<feature type="compositionally biased region" description="Acidic residues" evidence="1">
    <location>
        <begin position="345"/>
        <end position="360"/>
    </location>
</feature>
<feature type="compositionally biased region" description="Basic and acidic residues" evidence="1">
    <location>
        <begin position="323"/>
        <end position="344"/>
    </location>
</feature>
<dbReference type="RefSeq" id="XP_031021174.1">
    <property type="nucleotide sequence ID" value="XM_031154731.1"/>
</dbReference>
<dbReference type="EMBL" id="QKXC01000014">
    <property type="protein sequence ID" value="RBR26583.1"/>
    <property type="molecule type" value="Genomic_DNA"/>
</dbReference>
<dbReference type="GeneID" id="41990027"/>
<comment type="caution">
    <text evidence="2">The sequence shown here is derived from an EMBL/GenBank/DDBJ whole genome shotgun (WGS) entry which is preliminary data.</text>
</comment>
<evidence type="ECO:0000313" key="3">
    <source>
        <dbReference type="Proteomes" id="UP000253153"/>
    </source>
</evidence>
<organism evidence="2 3">
    <name type="scientific">Fusarium coffeatum</name>
    <dbReference type="NCBI Taxonomy" id="231269"/>
    <lineage>
        <taxon>Eukaryota</taxon>
        <taxon>Fungi</taxon>
        <taxon>Dikarya</taxon>
        <taxon>Ascomycota</taxon>
        <taxon>Pezizomycotina</taxon>
        <taxon>Sordariomycetes</taxon>
        <taxon>Hypocreomycetidae</taxon>
        <taxon>Hypocreales</taxon>
        <taxon>Nectriaceae</taxon>
        <taxon>Fusarium</taxon>
        <taxon>Fusarium incarnatum-equiseti species complex</taxon>
    </lineage>
</organism>
<feature type="compositionally biased region" description="Basic and acidic residues" evidence="1">
    <location>
        <begin position="81"/>
        <end position="105"/>
    </location>
</feature>
<accession>A0A366SB67</accession>
<gene>
    <name evidence="2" type="ORF">FIESC28_00580</name>
</gene>
<feature type="compositionally biased region" description="Basic residues" evidence="1">
    <location>
        <begin position="539"/>
        <end position="562"/>
    </location>
</feature>
<keyword evidence="3" id="KW-1185">Reference proteome</keyword>
<sequence length="562" mass="62960">MSAEAESASSDYIRLHISPLDPELLKIVLPASAAPKARNISYHSIDTFPERRYGYVELPTMDADKLKKKLNGAVLKGNKIRIEKARPEQRVEPTGELDKADEEHEKKHKKQPKESKEERRKRKRDPEILEGVALTDRKVKRGWTENADQRRKKSKQDKEKEKDGKYTEKKKRLKSKYTEGDECLLKTKVPPNLVSTLPEDEQPRKRKKKGKGREVVIHEFAKTTKFPSFLKNSVAEGEVSAATEFVEGKGWVDENGNVVETVKEKKVTEPAPKKKKAKKAPTPPPVEESDDDTSSSGTSSSGTSSSGTSSSGSSDEESESEDEMKVDTPVKEKKETTTKTKPQTDDESSSDESSADEGSDEAPQQATPLSAIKADDNRPMSSSSSRSLTIKIPPPLTPSTKVHPLEALYKRVKPDENATETPAQKEAEPFSFFGAGGDDDDIEEEEDQDPANQTIATPAPMTPFSRQDFEFRNVRSAAPTPDTAHPSRMRNFWPEDEEEDEDAEMDDEEGNKNASGPSSSSDFQAWFWNNRRDLNQSWMKRRKTAAKEKRHRENKARASKAV</sequence>
<dbReference type="AlphaFoldDB" id="A0A366SB67"/>
<feature type="region of interest" description="Disordered" evidence="1">
    <location>
        <begin position="246"/>
        <end position="562"/>
    </location>
</feature>
<dbReference type="OrthoDB" id="3595585at2759"/>
<dbReference type="Proteomes" id="UP000253153">
    <property type="component" value="Unassembled WGS sequence"/>
</dbReference>